<reference evidence="2 3" key="1">
    <citation type="submission" date="2020-08" db="EMBL/GenBank/DDBJ databases">
        <title>Functional genomics of gut bacteria from endangered species of beetles.</title>
        <authorList>
            <person name="Carlos-Shanley C."/>
        </authorList>
    </citation>
    <scope>NUCLEOTIDE SEQUENCE [LARGE SCALE GENOMIC DNA]</scope>
    <source>
        <strain evidence="2 3">S00198</strain>
    </source>
</reference>
<feature type="signal peptide" evidence="1">
    <location>
        <begin position="1"/>
        <end position="23"/>
    </location>
</feature>
<sequence length="215" mass="22437">MKPNPKNLAVAAFLVSAMAGAQAADPAVFDGTAGTLSMPVLQIDNAKYFNVVIKLLDVGELKAGDPAVVGEDSQFISNGKLLYLPRLALGKDIFTQVSLGNPSFALVSYGGVVTTPPFTGTGGTGHLLDVRVTAVATAQNPITLVNVTRPMSQQEFCSDASLRLPITQSQQQSALAGNWTIKACTFNVIEGTGSIAMTLSVSGLALPYSATYVYH</sequence>
<name>A0A7X0PJM2_9BURK</name>
<keyword evidence="3" id="KW-1185">Reference proteome</keyword>
<comment type="caution">
    <text evidence="2">The sequence shown here is derived from an EMBL/GenBank/DDBJ whole genome shotgun (WGS) entry which is preliminary data.</text>
</comment>
<evidence type="ECO:0000313" key="2">
    <source>
        <dbReference type="EMBL" id="MBB6563163.1"/>
    </source>
</evidence>
<accession>A0A7X0PJM2</accession>
<protein>
    <recommendedName>
        <fullName evidence="4">Inclusion body protein</fullName>
    </recommendedName>
</protein>
<keyword evidence="1" id="KW-0732">Signal</keyword>
<dbReference type="EMBL" id="JACHLK010000017">
    <property type="protein sequence ID" value="MBB6563163.1"/>
    <property type="molecule type" value="Genomic_DNA"/>
</dbReference>
<feature type="chain" id="PRO_5030576536" description="Inclusion body protein" evidence="1">
    <location>
        <begin position="24"/>
        <end position="215"/>
    </location>
</feature>
<proteinExistence type="predicted"/>
<dbReference type="AlphaFoldDB" id="A0A7X0PJM2"/>
<organism evidence="2 3">
    <name type="scientific">Acidovorax soli</name>
    <dbReference type="NCBI Taxonomy" id="592050"/>
    <lineage>
        <taxon>Bacteria</taxon>
        <taxon>Pseudomonadati</taxon>
        <taxon>Pseudomonadota</taxon>
        <taxon>Betaproteobacteria</taxon>
        <taxon>Burkholderiales</taxon>
        <taxon>Comamonadaceae</taxon>
        <taxon>Acidovorax</taxon>
    </lineage>
</organism>
<dbReference type="RefSeq" id="WP_184863898.1">
    <property type="nucleotide sequence ID" value="NZ_JACHLK010000017.1"/>
</dbReference>
<evidence type="ECO:0000256" key="1">
    <source>
        <dbReference type="SAM" id="SignalP"/>
    </source>
</evidence>
<evidence type="ECO:0008006" key="4">
    <source>
        <dbReference type="Google" id="ProtNLM"/>
    </source>
</evidence>
<dbReference type="Proteomes" id="UP000575083">
    <property type="component" value="Unassembled WGS sequence"/>
</dbReference>
<gene>
    <name evidence="2" type="ORF">HNP48_005882</name>
</gene>
<evidence type="ECO:0000313" key="3">
    <source>
        <dbReference type="Proteomes" id="UP000575083"/>
    </source>
</evidence>